<reference evidence="1" key="2">
    <citation type="submission" date="2022-01" db="EMBL/GenBank/DDBJ databases">
        <authorList>
            <person name="Yamashiro T."/>
            <person name="Shiraishi A."/>
            <person name="Satake H."/>
            <person name="Nakayama K."/>
        </authorList>
    </citation>
    <scope>NUCLEOTIDE SEQUENCE</scope>
</reference>
<accession>A0ABQ5FHM0</accession>
<gene>
    <name evidence="1" type="ORF">Tco_1006388</name>
</gene>
<comment type="caution">
    <text evidence="1">The sequence shown here is derived from an EMBL/GenBank/DDBJ whole genome shotgun (WGS) entry which is preliminary data.</text>
</comment>
<proteinExistence type="predicted"/>
<sequence>MFDGNTFVNPFATPSTSAIESSSSQYVDPSNIIADNVPNAMFDENTFVNPFATPSTCDADSPSSQYVDPSNMHMFYQPYPHEFQWTKDHPLEQGDAGEPSRPVFDKESTAIQWGHCMYAITAKPTEKHHKLVKRILSLSLRTDNMGLCNEGFCYQKKLNITKPDTYRSDLKRCEAYTTYPNPRGFIYQNRDKKNRLMRLDELYKFGDCTLVIMFGTALMTGFKDDKMLKSRRIMSEFGKVRGGNRTESDTQVFPMTMEILLEPTSNKLFVAGNPVKEILLKLNLPDHRSILTDSKEYIKMDLDVLKYMFQDFRYSDTVRPS</sequence>
<evidence type="ECO:0000313" key="1">
    <source>
        <dbReference type="EMBL" id="GJT62855.1"/>
    </source>
</evidence>
<protein>
    <submittedName>
        <fullName evidence="1">Uncharacterized protein</fullName>
    </submittedName>
</protein>
<organism evidence="1 2">
    <name type="scientific">Tanacetum coccineum</name>
    <dbReference type="NCBI Taxonomy" id="301880"/>
    <lineage>
        <taxon>Eukaryota</taxon>
        <taxon>Viridiplantae</taxon>
        <taxon>Streptophyta</taxon>
        <taxon>Embryophyta</taxon>
        <taxon>Tracheophyta</taxon>
        <taxon>Spermatophyta</taxon>
        <taxon>Magnoliopsida</taxon>
        <taxon>eudicotyledons</taxon>
        <taxon>Gunneridae</taxon>
        <taxon>Pentapetalae</taxon>
        <taxon>asterids</taxon>
        <taxon>campanulids</taxon>
        <taxon>Asterales</taxon>
        <taxon>Asteraceae</taxon>
        <taxon>Asteroideae</taxon>
        <taxon>Anthemideae</taxon>
        <taxon>Anthemidinae</taxon>
        <taxon>Tanacetum</taxon>
    </lineage>
</organism>
<evidence type="ECO:0000313" key="2">
    <source>
        <dbReference type="Proteomes" id="UP001151760"/>
    </source>
</evidence>
<reference evidence="1" key="1">
    <citation type="journal article" date="2022" name="Int. J. Mol. Sci.">
        <title>Draft Genome of Tanacetum Coccineum: Genomic Comparison of Closely Related Tanacetum-Family Plants.</title>
        <authorList>
            <person name="Yamashiro T."/>
            <person name="Shiraishi A."/>
            <person name="Nakayama K."/>
            <person name="Satake H."/>
        </authorList>
    </citation>
    <scope>NUCLEOTIDE SEQUENCE</scope>
</reference>
<dbReference type="Proteomes" id="UP001151760">
    <property type="component" value="Unassembled WGS sequence"/>
</dbReference>
<dbReference type="EMBL" id="BQNB010017412">
    <property type="protein sequence ID" value="GJT62855.1"/>
    <property type="molecule type" value="Genomic_DNA"/>
</dbReference>
<keyword evidence="2" id="KW-1185">Reference proteome</keyword>
<name>A0ABQ5FHM0_9ASTR</name>